<sequence length="290" mass="31973">MSRRLCKCSICSQETVKDELTGLLVSGAYVSSATYRSHHEFPLEIKPDADGGDGTDRSPKRLLPQPDSQESIAELPEPVTQQGAKRRSPPHVVSTSKKINDKGLVSPSRIRGPRHATHISSDQPHGQKADVSNVDSPSTTLARQLEHITITFEKPRTLVFATPPTPGRRYVPTSVDGILNHGPSRLDSQAAENQSLMSFEGSLFHIRGHADTLGLTASLRLKRELSWIKSCVDGELKQVDRLKHREWKRQQSLPRAIIEPRTKSLGSIDMAVGVVQSGRKATYDIPYPLA</sequence>
<evidence type="ECO:0000256" key="1">
    <source>
        <dbReference type="SAM" id="MobiDB-lite"/>
    </source>
</evidence>
<organism evidence="2 3">
    <name type="scientific">Sistotremastrum niveocremeum HHB9708</name>
    <dbReference type="NCBI Taxonomy" id="1314777"/>
    <lineage>
        <taxon>Eukaryota</taxon>
        <taxon>Fungi</taxon>
        <taxon>Dikarya</taxon>
        <taxon>Basidiomycota</taxon>
        <taxon>Agaricomycotina</taxon>
        <taxon>Agaricomycetes</taxon>
        <taxon>Sistotremastrales</taxon>
        <taxon>Sistotremastraceae</taxon>
        <taxon>Sertulicium</taxon>
        <taxon>Sertulicium niveocremeum</taxon>
    </lineage>
</organism>
<reference evidence="2 3" key="1">
    <citation type="journal article" date="2016" name="Mol. Biol. Evol.">
        <title>Comparative Genomics of Early-Diverging Mushroom-Forming Fungi Provides Insights into the Origins of Lignocellulose Decay Capabilities.</title>
        <authorList>
            <person name="Nagy L.G."/>
            <person name="Riley R."/>
            <person name="Tritt A."/>
            <person name="Adam C."/>
            <person name="Daum C."/>
            <person name="Floudas D."/>
            <person name="Sun H."/>
            <person name="Yadav J.S."/>
            <person name="Pangilinan J."/>
            <person name="Larsson K.H."/>
            <person name="Matsuura K."/>
            <person name="Barry K."/>
            <person name="Labutti K."/>
            <person name="Kuo R."/>
            <person name="Ohm R.A."/>
            <person name="Bhattacharya S.S."/>
            <person name="Shirouzu T."/>
            <person name="Yoshinaga Y."/>
            <person name="Martin F.M."/>
            <person name="Grigoriev I.V."/>
            <person name="Hibbett D.S."/>
        </authorList>
    </citation>
    <scope>NUCLEOTIDE SEQUENCE [LARGE SCALE GENOMIC DNA]</scope>
    <source>
        <strain evidence="2 3">HHB9708</strain>
    </source>
</reference>
<evidence type="ECO:0000313" key="2">
    <source>
        <dbReference type="EMBL" id="KZS87898.1"/>
    </source>
</evidence>
<dbReference type="Proteomes" id="UP000076722">
    <property type="component" value="Unassembled WGS sequence"/>
</dbReference>
<protein>
    <submittedName>
        <fullName evidence="2">Uncharacterized protein</fullName>
    </submittedName>
</protein>
<dbReference type="EMBL" id="KV419443">
    <property type="protein sequence ID" value="KZS87898.1"/>
    <property type="molecule type" value="Genomic_DNA"/>
</dbReference>
<evidence type="ECO:0000313" key="3">
    <source>
        <dbReference type="Proteomes" id="UP000076722"/>
    </source>
</evidence>
<name>A0A164NP70_9AGAM</name>
<keyword evidence="3" id="KW-1185">Reference proteome</keyword>
<accession>A0A164NP70</accession>
<dbReference type="AlphaFoldDB" id="A0A164NP70"/>
<gene>
    <name evidence="2" type="ORF">SISNIDRAFT_470644</name>
</gene>
<feature type="compositionally biased region" description="Basic and acidic residues" evidence="1">
    <location>
        <begin position="41"/>
        <end position="59"/>
    </location>
</feature>
<proteinExistence type="predicted"/>
<feature type="region of interest" description="Disordered" evidence="1">
    <location>
        <begin position="41"/>
        <end position="135"/>
    </location>
</feature>